<sequence length="90" mass="10230">MASTVTRNIGLQRTATGVSLLKQIGKKKIPVHMVYGTENENTPLAGGRYMQHRIGPTFTLEEIPNPNHSTAQENGNTWRLIERLRKYIKR</sequence>
<reference evidence="1" key="1">
    <citation type="journal article" date="2020" name="Stud. Mycol.">
        <title>101 Dothideomycetes genomes: a test case for predicting lifestyles and emergence of pathogens.</title>
        <authorList>
            <person name="Haridas S."/>
            <person name="Albert R."/>
            <person name="Binder M."/>
            <person name="Bloem J."/>
            <person name="Labutti K."/>
            <person name="Salamov A."/>
            <person name="Andreopoulos B."/>
            <person name="Baker S."/>
            <person name="Barry K."/>
            <person name="Bills G."/>
            <person name="Bluhm B."/>
            <person name="Cannon C."/>
            <person name="Castanera R."/>
            <person name="Culley D."/>
            <person name="Daum C."/>
            <person name="Ezra D."/>
            <person name="Gonzalez J."/>
            <person name="Henrissat B."/>
            <person name="Kuo A."/>
            <person name="Liang C."/>
            <person name="Lipzen A."/>
            <person name="Lutzoni F."/>
            <person name="Magnuson J."/>
            <person name="Mondo S."/>
            <person name="Nolan M."/>
            <person name="Ohm R."/>
            <person name="Pangilinan J."/>
            <person name="Park H.-J."/>
            <person name="Ramirez L."/>
            <person name="Alfaro M."/>
            <person name="Sun H."/>
            <person name="Tritt A."/>
            <person name="Yoshinaga Y."/>
            <person name="Zwiers L.-H."/>
            <person name="Turgeon B."/>
            <person name="Goodwin S."/>
            <person name="Spatafora J."/>
            <person name="Crous P."/>
            <person name="Grigoriev I."/>
        </authorList>
    </citation>
    <scope>NUCLEOTIDE SEQUENCE</scope>
    <source>
        <strain evidence="1">CBS 107.79</strain>
    </source>
</reference>
<dbReference type="EMBL" id="ML976667">
    <property type="protein sequence ID" value="KAF1976236.1"/>
    <property type="molecule type" value="Genomic_DNA"/>
</dbReference>
<dbReference type="SUPFAM" id="SSF53474">
    <property type="entry name" value="alpha/beta-Hydrolases"/>
    <property type="match status" value="1"/>
</dbReference>
<accession>A0A6A5VMK6</accession>
<dbReference type="AlphaFoldDB" id="A0A6A5VMK6"/>
<evidence type="ECO:0000313" key="2">
    <source>
        <dbReference type="Proteomes" id="UP000800036"/>
    </source>
</evidence>
<dbReference type="Gene3D" id="3.40.50.1820">
    <property type="entry name" value="alpha/beta hydrolase"/>
    <property type="match status" value="1"/>
</dbReference>
<protein>
    <submittedName>
        <fullName evidence="1">Uncharacterized protein</fullName>
    </submittedName>
</protein>
<dbReference type="Proteomes" id="UP000800036">
    <property type="component" value="Unassembled WGS sequence"/>
</dbReference>
<keyword evidence="2" id="KW-1185">Reference proteome</keyword>
<dbReference type="InterPro" id="IPR029058">
    <property type="entry name" value="AB_hydrolase_fold"/>
</dbReference>
<organism evidence="1 2">
    <name type="scientific">Bimuria novae-zelandiae CBS 107.79</name>
    <dbReference type="NCBI Taxonomy" id="1447943"/>
    <lineage>
        <taxon>Eukaryota</taxon>
        <taxon>Fungi</taxon>
        <taxon>Dikarya</taxon>
        <taxon>Ascomycota</taxon>
        <taxon>Pezizomycotina</taxon>
        <taxon>Dothideomycetes</taxon>
        <taxon>Pleosporomycetidae</taxon>
        <taxon>Pleosporales</taxon>
        <taxon>Massarineae</taxon>
        <taxon>Didymosphaeriaceae</taxon>
        <taxon>Bimuria</taxon>
    </lineage>
</organism>
<name>A0A6A5VMK6_9PLEO</name>
<evidence type="ECO:0000313" key="1">
    <source>
        <dbReference type="EMBL" id="KAF1976236.1"/>
    </source>
</evidence>
<gene>
    <name evidence="1" type="ORF">BU23DRAFT_43813</name>
</gene>
<proteinExistence type="predicted"/>